<dbReference type="HOGENOM" id="CLU_032487_0_0_6"/>
<keyword evidence="5" id="KW-1185">Reference proteome</keyword>
<dbReference type="EC" id="3.1.1.-" evidence="4"/>
<dbReference type="OrthoDB" id="332676at2"/>
<dbReference type="Pfam" id="PF00561">
    <property type="entry name" value="Abhydrolase_1"/>
    <property type="match status" value="1"/>
</dbReference>
<protein>
    <submittedName>
        <fullName evidence="4">Putative esterase YheT</fullName>
        <ecNumber evidence="4">3.1.1.-</ecNumber>
    </submittedName>
</protein>
<dbReference type="NCBIfam" id="NF008218">
    <property type="entry name" value="PRK10985.1"/>
    <property type="match status" value="1"/>
</dbReference>
<dbReference type="InterPro" id="IPR029058">
    <property type="entry name" value="AB_hydrolase_fold"/>
</dbReference>
<dbReference type="KEGG" id="lfa:LFA_2230"/>
<dbReference type="InterPro" id="IPR000073">
    <property type="entry name" value="AB_hydrolase_1"/>
</dbReference>
<name>A0A098G559_9GAMM</name>
<evidence type="ECO:0000259" key="3">
    <source>
        <dbReference type="Pfam" id="PF00561"/>
    </source>
</evidence>
<dbReference type="AlphaFoldDB" id="A0A098G559"/>
<dbReference type="GO" id="GO:0047372">
    <property type="term" value="F:monoacylglycerol lipase activity"/>
    <property type="evidence" value="ECO:0007669"/>
    <property type="project" value="TreeGrafter"/>
</dbReference>
<feature type="active site" description="Charge relay system" evidence="2">
    <location>
        <position position="295"/>
    </location>
</feature>
<dbReference type="EMBL" id="LN614827">
    <property type="protein sequence ID" value="CEG57607.1"/>
    <property type="molecule type" value="Genomic_DNA"/>
</dbReference>
<dbReference type="PANTHER" id="PTHR10794">
    <property type="entry name" value="ABHYDROLASE DOMAIN-CONTAINING PROTEIN"/>
    <property type="match status" value="1"/>
</dbReference>
<dbReference type="Gene3D" id="3.40.50.1820">
    <property type="entry name" value="alpha/beta hydrolase"/>
    <property type="match status" value="1"/>
</dbReference>
<feature type="active site" description="Charge relay system" evidence="2">
    <location>
        <position position="267"/>
    </location>
</feature>
<feature type="active site" description="Charge relay system" evidence="2">
    <location>
        <position position="141"/>
    </location>
</feature>
<organism evidence="4 5">
    <name type="scientific">Legionella fallonii LLAP-10</name>
    <dbReference type="NCBI Taxonomy" id="1212491"/>
    <lineage>
        <taxon>Bacteria</taxon>
        <taxon>Pseudomonadati</taxon>
        <taxon>Pseudomonadota</taxon>
        <taxon>Gammaproteobacteria</taxon>
        <taxon>Legionellales</taxon>
        <taxon>Legionellaceae</taxon>
        <taxon>Legionella</taxon>
    </lineage>
</organism>
<dbReference type="InterPro" id="IPR012020">
    <property type="entry name" value="ABHD4"/>
</dbReference>
<evidence type="ECO:0000313" key="4">
    <source>
        <dbReference type="EMBL" id="CEG57607.1"/>
    </source>
</evidence>
<keyword evidence="4" id="KW-0378">Hydrolase</keyword>
<dbReference type="STRING" id="1212491.LFA_2230"/>
<gene>
    <name evidence="4" type="primary">yheT</name>
    <name evidence="4" type="ORF">LFA_2230</name>
</gene>
<evidence type="ECO:0000256" key="2">
    <source>
        <dbReference type="PIRSR" id="PIRSR005211-1"/>
    </source>
</evidence>
<dbReference type="Proteomes" id="UP000032430">
    <property type="component" value="Chromosome I"/>
</dbReference>
<sequence length="327" mass="36712">MIIESQFKPAWWLTNPHAQTIYSSMIRPVKACIDKMEKLDLPDGDFLNLAWSTANLPEDTPLVVILHGLGGCVNSSYVARFMSAFNNQGWRAVLMHFRGAGQEPNRLPRAYHSGETSDLDYLIQVLQQREPNTKKIVVGVSLGGNVLLKWLGEKGTQSSIIAGVAVSVPFVLNIIADRMNVGFSRIYQMHLLNNLKEVFARKANYLQDPPEAIKKAAECNCFWTFDNQVTAPLHGFSSVHAYYRESSSRQYLKRIATPTLIIHSLDDPFMTKDVVPREDELSESVTLELSKKGGHAGFISGNKPGFPIYWLDQRIPEYIAEQLNTSV</sequence>
<accession>A0A098G559</accession>
<reference evidence="5" key="1">
    <citation type="submission" date="2014-09" db="EMBL/GenBank/DDBJ databases">
        <authorList>
            <person name="Gomez-Valero L."/>
        </authorList>
    </citation>
    <scope>NUCLEOTIDE SEQUENCE [LARGE SCALE GENOMIC DNA]</scope>
    <source>
        <strain evidence="5">ATCC700992</strain>
    </source>
</reference>
<dbReference type="PANTHER" id="PTHR10794:SF94">
    <property type="entry name" value="ESTERASE YHET-RELATED"/>
    <property type="match status" value="1"/>
</dbReference>
<dbReference type="InterPro" id="IPR050960">
    <property type="entry name" value="AB_hydrolase_4_sf"/>
</dbReference>
<dbReference type="SUPFAM" id="SSF53474">
    <property type="entry name" value="alpha/beta-Hydrolases"/>
    <property type="match status" value="1"/>
</dbReference>
<evidence type="ECO:0000256" key="1">
    <source>
        <dbReference type="ARBA" id="ARBA00010884"/>
    </source>
</evidence>
<proteinExistence type="inferred from homology"/>
<dbReference type="RefSeq" id="WP_045096078.1">
    <property type="nucleotide sequence ID" value="NZ_LN614827.1"/>
</dbReference>
<dbReference type="PIRSF" id="PIRSF005211">
    <property type="entry name" value="Ab_hydro_YheT"/>
    <property type="match status" value="1"/>
</dbReference>
<comment type="similarity">
    <text evidence="1">Belongs to the AB hydrolase superfamily. AB hydrolase 4 family.</text>
</comment>
<evidence type="ECO:0000313" key="5">
    <source>
        <dbReference type="Proteomes" id="UP000032430"/>
    </source>
</evidence>
<feature type="domain" description="AB hydrolase-1" evidence="3">
    <location>
        <begin position="61"/>
        <end position="300"/>
    </location>
</feature>
<dbReference type="GO" id="GO:0034338">
    <property type="term" value="F:short-chain carboxylesterase activity"/>
    <property type="evidence" value="ECO:0007669"/>
    <property type="project" value="TreeGrafter"/>
</dbReference>